<keyword evidence="5" id="KW-0287">Flowering</keyword>
<keyword evidence="2" id="KW-0217">Developmental protein</keyword>
<evidence type="ECO:0000256" key="6">
    <source>
        <dbReference type="SAM" id="Coils"/>
    </source>
</evidence>
<reference evidence="8" key="1">
    <citation type="submission" date="2020-01" db="EMBL/GenBank/DDBJ databases">
        <title>Genome sequence of Kobresia littledalei, the first chromosome-level genome in the family Cyperaceae.</title>
        <authorList>
            <person name="Qu G."/>
        </authorList>
    </citation>
    <scope>NUCLEOTIDE SEQUENCE</scope>
    <source>
        <strain evidence="8">C.B.Clarke</strain>
        <tissue evidence="8">Leaf</tissue>
    </source>
</reference>
<dbReference type="PANTHER" id="PTHR33405">
    <property type="entry name" value="PROTEIN FLX-LIKE 2"/>
    <property type="match status" value="1"/>
</dbReference>
<protein>
    <submittedName>
        <fullName evidence="8">Protein FLX-like 3</fullName>
    </submittedName>
</protein>
<evidence type="ECO:0000256" key="3">
    <source>
        <dbReference type="ARBA" id="ARBA00022782"/>
    </source>
</evidence>
<dbReference type="AlphaFoldDB" id="A0A833QKN0"/>
<dbReference type="EMBL" id="SWLB01000022">
    <property type="protein sequence ID" value="KAF3324189.1"/>
    <property type="molecule type" value="Genomic_DNA"/>
</dbReference>
<gene>
    <name evidence="8" type="ORF">FCM35_KLT11656</name>
</gene>
<dbReference type="PANTHER" id="PTHR33405:SF19">
    <property type="entry name" value="OS08G0430100 PROTEIN"/>
    <property type="match status" value="1"/>
</dbReference>
<evidence type="ECO:0000256" key="5">
    <source>
        <dbReference type="ARBA" id="ARBA00023089"/>
    </source>
</evidence>
<feature type="region of interest" description="Disordered" evidence="7">
    <location>
        <begin position="1"/>
        <end position="38"/>
    </location>
</feature>
<feature type="compositionally biased region" description="Pro residues" evidence="7">
    <location>
        <begin position="257"/>
        <end position="270"/>
    </location>
</feature>
<comment type="caution">
    <text evidence="8">The sequence shown here is derived from an EMBL/GenBank/DDBJ whole genome shotgun (WGS) entry which is preliminary data.</text>
</comment>
<dbReference type="GO" id="GO:0009908">
    <property type="term" value="P:flower development"/>
    <property type="evidence" value="ECO:0007669"/>
    <property type="project" value="UniProtKB-KW"/>
</dbReference>
<evidence type="ECO:0000256" key="1">
    <source>
        <dbReference type="ARBA" id="ARBA00005405"/>
    </source>
</evidence>
<evidence type="ECO:0000313" key="9">
    <source>
        <dbReference type="Proteomes" id="UP000623129"/>
    </source>
</evidence>
<comment type="similarity">
    <text evidence="1">Belongs to the FLX family.</text>
</comment>
<evidence type="ECO:0000256" key="2">
    <source>
        <dbReference type="ARBA" id="ARBA00022473"/>
    </source>
</evidence>
<sequence>MSRRNRTSRQQEMRGFRDDHYLHPLPRGGGGGPVPVPAYPIEEEIAMRREEFRRIHSDNRRMLDDISFLKRENDLVLKKRRFISEQSVPQLRAEKESVSREWIQKVLKLEGELRSLEPVKSDVMHLQAELRRAESSADEISAKIKELMGEFKRLQAENEKIADIKAEIEARRQELARARAAREYEKKVGAELEEQVQVMQQSLVGMARESEQLRAELMRRVRGPDYGAYGPPRMEMGISEMYGMNYGPDGDYGGGPRPSPYDPPGRLPLP</sequence>
<proteinExistence type="inferred from homology"/>
<dbReference type="GO" id="GO:0030154">
    <property type="term" value="P:cell differentiation"/>
    <property type="evidence" value="ECO:0007669"/>
    <property type="project" value="UniProtKB-KW"/>
</dbReference>
<accession>A0A833QKN0</accession>
<evidence type="ECO:0000256" key="7">
    <source>
        <dbReference type="SAM" id="MobiDB-lite"/>
    </source>
</evidence>
<feature type="region of interest" description="Disordered" evidence="7">
    <location>
        <begin position="242"/>
        <end position="270"/>
    </location>
</feature>
<feature type="coiled-coil region" evidence="6">
    <location>
        <begin position="123"/>
        <end position="181"/>
    </location>
</feature>
<keyword evidence="9" id="KW-1185">Reference proteome</keyword>
<dbReference type="InterPro" id="IPR040353">
    <property type="entry name" value="FLX/FLX-like"/>
</dbReference>
<keyword evidence="4 6" id="KW-0175">Coiled coil</keyword>
<dbReference type="InterPro" id="IPR027417">
    <property type="entry name" value="P-loop_NTPase"/>
</dbReference>
<dbReference type="Proteomes" id="UP000623129">
    <property type="component" value="Unassembled WGS sequence"/>
</dbReference>
<keyword evidence="3" id="KW-0221">Differentiation</keyword>
<evidence type="ECO:0000256" key="4">
    <source>
        <dbReference type="ARBA" id="ARBA00023054"/>
    </source>
</evidence>
<dbReference type="OrthoDB" id="1902464at2759"/>
<name>A0A833QKN0_9POAL</name>
<evidence type="ECO:0000313" key="8">
    <source>
        <dbReference type="EMBL" id="KAF3324189.1"/>
    </source>
</evidence>
<feature type="compositionally biased region" description="Basic and acidic residues" evidence="7">
    <location>
        <begin position="9"/>
        <end position="22"/>
    </location>
</feature>
<dbReference type="Gene3D" id="3.40.50.300">
    <property type="entry name" value="P-loop containing nucleotide triphosphate hydrolases"/>
    <property type="match status" value="1"/>
</dbReference>
<organism evidence="8 9">
    <name type="scientific">Carex littledalei</name>
    <dbReference type="NCBI Taxonomy" id="544730"/>
    <lineage>
        <taxon>Eukaryota</taxon>
        <taxon>Viridiplantae</taxon>
        <taxon>Streptophyta</taxon>
        <taxon>Embryophyta</taxon>
        <taxon>Tracheophyta</taxon>
        <taxon>Spermatophyta</taxon>
        <taxon>Magnoliopsida</taxon>
        <taxon>Liliopsida</taxon>
        <taxon>Poales</taxon>
        <taxon>Cyperaceae</taxon>
        <taxon>Cyperoideae</taxon>
        <taxon>Cariceae</taxon>
        <taxon>Carex</taxon>
        <taxon>Carex subgen. Euthyceras</taxon>
    </lineage>
</organism>